<dbReference type="InterPro" id="IPR001806">
    <property type="entry name" value="Small_GTPase"/>
</dbReference>
<dbReference type="PRINTS" id="PR00449">
    <property type="entry name" value="RASTRNSFRMNG"/>
</dbReference>
<reference evidence="4 6" key="2">
    <citation type="submission" date="2018-06" db="EMBL/GenBank/DDBJ databases">
        <authorList>
            <consortium name="Pathogen Informatics"/>
            <person name="Doyle S."/>
        </authorList>
    </citation>
    <scope>NUCLEOTIDE SEQUENCE [LARGE SCALE GENOMIC DNA]</scope>
    <source>
        <strain evidence="4 6">NCTC11991</strain>
    </source>
</reference>
<proteinExistence type="predicted"/>
<dbReference type="GO" id="GO:0003924">
    <property type="term" value="F:GTPase activity"/>
    <property type="evidence" value="ECO:0007669"/>
    <property type="project" value="InterPro"/>
</dbReference>
<name>A0A378L830_9GAMM</name>
<dbReference type="AlphaFoldDB" id="A0A378L830"/>
<keyword evidence="2" id="KW-0812">Transmembrane</keyword>
<evidence type="ECO:0000256" key="1">
    <source>
        <dbReference type="ARBA" id="ARBA00022741"/>
    </source>
</evidence>
<dbReference type="STRING" id="460.Lstg_2033"/>
<dbReference type="CDD" id="cd00154">
    <property type="entry name" value="Rab"/>
    <property type="match status" value="1"/>
</dbReference>
<dbReference type="InterPro" id="IPR005225">
    <property type="entry name" value="Small_GTP-bd"/>
</dbReference>
<dbReference type="InterPro" id="IPR027417">
    <property type="entry name" value="P-loop_NTPase"/>
</dbReference>
<dbReference type="OrthoDB" id="5639734at2"/>
<evidence type="ECO:0000313" key="3">
    <source>
        <dbReference type="EMBL" id="KTD77676.1"/>
    </source>
</evidence>
<dbReference type="SMART" id="SM00175">
    <property type="entry name" value="RAB"/>
    <property type="match status" value="1"/>
</dbReference>
<evidence type="ECO:0000313" key="4">
    <source>
        <dbReference type="EMBL" id="STY22986.1"/>
    </source>
</evidence>
<keyword evidence="1" id="KW-0547">Nucleotide-binding</keyword>
<dbReference type="PANTHER" id="PTHR47978">
    <property type="match status" value="1"/>
</dbReference>
<dbReference type="GO" id="GO:0005525">
    <property type="term" value="F:GTP binding"/>
    <property type="evidence" value="ECO:0007669"/>
    <property type="project" value="InterPro"/>
</dbReference>
<sequence>MKYKVVVFGKQGSGKTRLNHKIAQKEIDFEEDLAPTLSVDFLSRKIDSNNVVDLWDISGEERFKQINPYYYKGADVGVFCVDLTEEIKEQEITSRIQEFRQFAPLVPIICVGTKSDSSRANSNALEKIKSKELFTNFIITSANNGDNVEALFDLIRTHCEGKLLLSWSEAVTKLKKSIISLPKAKNTLIGIELDELSNIILNKTGVPSVTPKEKAAAIEKFTKNCEIILGDEHPNVLKAVLAVAAAAIVLTVTALIGFAIGVAYSWWTGPGAFFAGLLSGYTAAVTVASSSALSGVITGGITAYGLFKPSTEVEALANFTAEVSSWDKSVIL</sequence>
<dbReference type="RefSeq" id="WP_058477568.1">
    <property type="nucleotide sequence ID" value="NZ_CAAAIO010000001.1"/>
</dbReference>
<keyword evidence="2" id="KW-1133">Transmembrane helix</keyword>
<accession>A0A378L830</accession>
<dbReference type="Gene3D" id="3.40.50.300">
    <property type="entry name" value="P-loop containing nucleotide triphosphate hydrolases"/>
    <property type="match status" value="1"/>
</dbReference>
<dbReference type="SMART" id="SM00174">
    <property type="entry name" value="RHO"/>
    <property type="match status" value="1"/>
</dbReference>
<reference evidence="3 5" key="1">
    <citation type="submission" date="2015-11" db="EMBL/GenBank/DDBJ databases">
        <title>Genomic analysis of 38 Legionella species identifies large and diverse effector repertoires.</title>
        <authorList>
            <person name="Burstein D."/>
            <person name="Amaro F."/>
            <person name="Zusman T."/>
            <person name="Lifshitz Z."/>
            <person name="Cohen O."/>
            <person name="Gilbert J.A."/>
            <person name="Pupko T."/>
            <person name="Shuman H.A."/>
            <person name="Segal G."/>
        </authorList>
    </citation>
    <scope>NUCLEOTIDE SEQUENCE [LARGE SCALE GENOMIC DNA]</scope>
    <source>
        <strain evidence="3 5">SC-18-C9</strain>
    </source>
</reference>
<dbReference type="SUPFAM" id="SSF52540">
    <property type="entry name" value="P-loop containing nucleoside triphosphate hydrolases"/>
    <property type="match status" value="1"/>
</dbReference>
<evidence type="ECO:0000313" key="5">
    <source>
        <dbReference type="Proteomes" id="UP000054820"/>
    </source>
</evidence>
<organism evidence="4 6">
    <name type="scientific">Legionella steigerwaltii</name>
    <dbReference type="NCBI Taxonomy" id="460"/>
    <lineage>
        <taxon>Bacteria</taxon>
        <taxon>Pseudomonadati</taxon>
        <taxon>Pseudomonadota</taxon>
        <taxon>Gammaproteobacteria</taxon>
        <taxon>Legionellales</taxon>
        <taxon>Legionellaceae</taxon>
        <taxon>Legionella</taxon>
    </lineage>
</organism>
<dbReference type="NCBIfam" id="TIGR00231">
    <property type="entry name" value="small_GTP"/>
    <property type="match status" value="1"/>
</dbReference>
<feature type="transmembrane region" description="Helical" evidence="2">
    <location>
        <begin position="239"/>
        <end position="267"/>
    </location>
</feature>
<dbReference type="Proteomes" id="UP000054820">
    <property type="component" value="Unassembled WGS sequence"/>
</dbReference>
<keyword evidence="5" id="KW-1185">Reference proteome</keyword>
<dbReference type="Proteomes" id="UP000255110">
    <property type="component" value="Unassembled WGS sequence"/>
</dbReference>
<gene>
    <name evidence="3" type="ORF">Lstg_2033</name>
    <name evidence="4" type="ORF">NCTC11991_01588</name>
</gene>
<keyword evidence="2" id="KW-0472">Membrane</keyword>
<dbReference type="EMBL" id="UGOY01000001">
    <property type="protein sequence ID" value="STY22986.1"/>
    <property type="molecule type" value="Genomic_DNA"/>
</dbReference>
<dbReference type="EMBL" id="LNYZ01000013">
    <property type="protein sequence ID" value="KTD77676.1"/>
    <property type="molecule type" value="Genomic_DNA"/>
</dbReference>
<dbReference type="PROSITE" id="PS51419">
    <property type="entry name" value="RAB"/>
    <property type="match status" value="1"/>
</dbReference>
<evidence type="ECO:0000256" key="2">
    <source>
        <dbReference type="SAM" id="Phobius"/>
    </source>
</evidence>
<evidence type="ECO:0000313" key="6">
    <source>
        <dbReference type="Proteomes" id="UP000255110"/>
    </source>
</evidence>
<dbReference type="Pfam" id="PF00071">
    <property type="entry name" value="Ras"/>
    <property type="match status" value="1"/>
</dbReference>
<protein>
    <submittedName>
        <fullName evidence="4">Rho GTPase (Miro-like)</fullName>
    </submittedName>
</protein>